<feature type="domain" description="Tripartite ATP-independent periplasmic transporters DctQ component" evidence="10">
    <location>
        <begin position="61"/>
        <end position="189"/>
    </location>
</feature>
<evidence type="ECO:0000256" key="7">
    <source>
        <dbReference type="ARBA" id="ARBA00023136"/>
    </source>
</evidence>
<keyword evidence="5 9" id="KW-0812">Transmembrane</keyword>
<keyword evidence="12" id="KW-1185">Reference proteome</keyword>
<sequence>MAYHRQGDLLQDFRRRGRWRSGTDRSGAGGGMIGMGAVLRVLDGLARLSGILAMLLLASATVVVTQMVIWRYFLGASTVWQTEYVIFSTTAAMMLGAPYVLALKGHVGVDLLVERAGGGMRRVLALVSGLASLFFVGALAWSGAHFLFEATMKGWTTDTIWALPLWIPFWPVPFAFTLMALQLVAQLVVTVFPEMTPAEGGS</sequence>
<evidence type="ECO:0000256" key="9">
    <source>
        <dbReference type="RuleBase" id="RU369079"/>
    </source>
</evidence>
<evidence type="ECO:0000256" key="5">
    <source>
        <dbReference type="ARBA" id="ARBA00022692"/>
    </source>
</evidence>
<feature type="transmembrane region" description="Helical" evidence="9">
    <location>
        <begin position="123"/>
        <end position="148"/>
    </location>
</feature>
<comment type="subunit">
    <text evidence="9">The complex comprises the extracytoplasmic solute receptor protein and the two transmembrane proteins.</text>
</comment>
<feature type="transmembrane region" description="Helical" evidence="9">
    <location>
        <begin position="50"/>
        <end position="72"/>
    </location>
</feature>
<protein>
    <recommendedName>
        <fullName evidence="9">TRAP transporter small permease protein</fullName>
    </recommendedName>
</protein>
<evidence type="ECO:0000256" key="2">
    <source>
        <dbReference type="ARBA" id="ARBA00022448"/>
    </source>
</evidence>
<evidence type="ECO:0000313" key="12">
    <source>
        <dbReference type="Proteomes" id="UP000238137"/>
    </source>
</evidence>
<comment type="subcellular location">
    <subcellularLocation>
        <location evidence="1 9">Cell inner membrane</location>
        <topology evidence="1 9">Multi-pass membrane protein</topology>
    </subcellularLocation>
</comment>
<comment type="caution">
    <text evidence="11">The sequence shown here is derived from an EMBL/GenBank/DDBJ whole genome shotgun (WGS) entry which is preliminary data.</text>
</comment>
<evidence type="ECO:0000259" key="10">
    <source>
        <dbReference type="Pfam" id="PF04290"/>
    </source>
</evidence>
<dbReference type="AlphaFoldDB" id="A0A422R1L8"/>
<keyword evidence="2 9" id="KW-0813">Transport</keyword>
<dbReference type="OrthoDB" id="7159137at2"/>
<name>A0A422R1L8_9RHOB</name>
<dbReference type="EMBL" id="PXNQ02000001">
    <property type="protein sequence ID" value="RNF36147.1"/>
    <property type="molecule type" value="Genomic_DNA"/>
</dbReference>
<feature type="transmembrane region" description="Helical" evidence="9">
    <location>
        <begin position="168"/>
        <end position="192"/>
    </location>
</feature>
<keyword evidence="6 9" id="KW-1133">Transmembrane helix</keyword>
<organism evidence="11 12">
    <name type="scientific">Paracoccus methylarcula</name>
    <dbReference type="NCBI Taxonomy" id="72022"/>
    <lineage>
        <taxon>Bacteria</taxon>
        <taxon>Pseudomonadati</taxon>
        <taxon>Pseudomonadota</taxon>
        <taxon>Alphaproteobacteria</taxon>
        <taxon>Rhodobacterales</taxon>
        <taxon>Paracoccaceae</taxon>
        <taxon>Paracoccus</taxon>
    </lineage>
</organism>
<gene>
    <name evidence="11" type="ORF">A7A09_001775</name>
</gene>
<comment type="function">
    <text evidence="9">Part of the tripartite ATP-independent periplasmic (TRAP) transport system.</text>
</comment>
<keyword evidence="7 9" id="KW-0472">Membrane</keyword>
<evidence type="ECO:0000256" key="1">
    <source>
        <dbReference type="ARBA" id="ARBA00004429"/>
    </source>
</evidence>
<dbReference type="PANTHER" id="PTHR35011">
    <property type="entry name" value="2,3-DIKETO-L-GULONATE TRAP TRANSPORTER SMALL PERMEASE PROTEIN YIAM"/>
    <property type="match status" value="1"/>
</dbReference>
<evidence type="ECO:0000313" key="11">
    <source>
        <dbReference type="EMBL" id="RNF36147.1"/>
    </source>
</evidence>
<dbReference type="PANTHER" id="PTHR35011:SF10">
    <property type="entry name" value="TRAP TRANSPORTER SMALL PERMEASE PROTEIN"/>
    <property type="match status" value="1"/>
</dbReference>
<dbReference type="InterPro" id="IPR007387">
    <property type="entry name" value="TRAP_DctQ"/>
</dbReference>
<evidence type="ECO:0000256" key="8">
    <source>
        <dbReference type="ARBA" id="ARBA00038436"/>
    </source>
</evidence>
<dbReference type="GO" id="GO:0022857">
    <property type="term" value="F:transmembrane transporter activity"/>
    <property type="evidence" value="ECO:0007669"/>
    <property type="project" value="UniProtKB-UniRule"/>
</dbReference>
<dbReference type="Proteomes" id="UP000238137">
    <property type="component" value="Unassembled WGS sequence"/>
</dbReference>
<evidence type="ECO:0000256" key="3">
    <source>
        <dbReference type="ARBA" id="ARBA00022475"/>
    </source>
</evidence>
<feature type="transmembrane region" description="Helical" evidence="9">
    <location>
        <begin position="84"/>
        <end position="102"/>
    </location>
</feature>
<dbReference type="Pfam" id="PF04290">
    <property type="entry name" value="DctQ"/>
    <property type="match status" value="1"/>
</dbReference>
<proteinExistence type="inferred from homology"/>
<comment type="similarity">
    <text evidence="8 9">Belongs to the TRAP transporter small permease family.</text>
</comment>
<evidence type="ECO:0000256" key="6">
    <source>
        <dbReference type="ARBA" id="ARBA00022989"/>
    </source>
</evidence>
<accession>A0A422R1L8</accession>
<reference evidence="11" key="1">
    <citation type="submission" date="2018-05" db="EMBL/GenBank/DDBJ databases">
        <title>Reclassification of Methylarcula marina and Methylarcula terricola as Paracoccus methylarcula sp.nov., comb.nov. and Paracoccus terricola comb.nov.</title>
        <authorList>
            <person name="Shmareva M.N."/>
            <person name="Doronina N.V."/>
            <person name="Vasilenko O.V."/>
            <person name="Tarlachkov S.V."/>
            <person name="Trotsenko Y.A."/>
        </authorList>
    </citation>
    <scope>NUCLEOTIDE SEQUENCE [LARGE SCALE GENOMIC DNA]</scope>
    <source>
        <strain evidence="11">VKM B-2159</strain>
    </source>
</reference>
<dbReference type="GO" id="GO:0005886">
    <property type="term" value="C:plasma membrane"/>
    <property type="evidence" value="ECO:0007669"/>
    <property type="project" value="UniProtKB-SubCell"/>
</dbReference>
<evidence type="ECO:0000256" key="4">
    <source>
        <dbReference type="ARBA" id="ARBA00022519"/>
    </source>
</evidence>
<dbReference type="GO" id="GO:0015740">
    <property type="term" value="P:C4-dicarboxylate transport"/>
    <property type="evidence" value="ECO:0007669"/>
    <property type="project" value="TreeGrafter"/>
</dbReference>
<keyword evidence="4 9" id="KW-0997">Cell inner membrane</keyword>
<keyword evidence="3" id="KW-1003">Cell membrane</keyword>
<dbReference type="InterPro" id="IPR055348">
    <property type="entry name" value="DctQ"/>
</dbReference>